<dbReference type="PANTHER" id="PTHR42085:SF2">
    <property type="entry name" value="F-BOX DOMAIN-CONTAINING PROTEIN"/>
    <property type="match status" value="1"/>
</dbReference>
<dbReference type="AlphaFoldDB" id="A0A6A6VYF1"/>
<dbReference type="GeneID" id="54485636"/>
<accession>A0A6A6VYF1</accession>
<organism evidence="1 2">
    <name type="scientific">Pseudovirgaria hyperparasitica</name>
    <dbReference type="NCBI Taxonomy" id="470096"/>
    <lineage>
        <taxon>Eukaryota</taxon>
        <taxon>Fungi</taxon>
        <taxon>Dikarya</taxon>
        <taxon>Ascomycota</taxon>
        <taxon>Pezizomycotina</taxon>
        <taxon>Dothideomycetes</taxon>
        <taxon>Dothideomycetes incertae sedis</taxon>
        <taxon>Acrospermales</taxon>
        <taxon>Acrospermaceae</taxon>
        <taxon>Pseudovirgaria</taxon>
    </lineage>
</organism>
<proteinExistence type="predicted"/>
<evidence type="ECO:0000313" key="2">
    <source>
        <dbReference type="Proteomes" id="UP000799437"/>
    </source>
</evidence>
<dbReference type="EMBL" id="ML996578">
    <property type="protein sequence ID" value="KAF2755235.1"/>
    <property type="molecule type" value="Genomic_DNA"/>
</dbReference>
<dbReference type="Proteomes" id="UP000799437">
    <property type="component" value="Unassembled WGS sequence"/>
</dbReference>
<keyword evidence="2" id="KW-1185">Reference proteome</keyword>
<dbReference type="RefSeq" id="XP_033597686.1">
    <property type="nucleotide sequence ID" value="XM_033744582.1"/>
</dbReference>
<dbReference type="InterPro" id="IPR038883">
    <property type="entry name" value="AN11006-like"/>
</dbReference>
<name>A0A6A6VYF1_9PEZI</name>
<gene>
    <name evidence="1" type="ORF">EJ05DRAFT_479029</name>
</gene>
<sequence length="360" mass="41330">MASIHTRPFGIASLRRWLLPWKQCPEDKESTDAIDITKTAEYHKIVGTSLIVDGLKVLIANNVDPSTVYWRFLMPLDDAEKFRLIQGQYTRDRAWTELVPAIPDESPVVTDEISLNFKVQYRLPPIPHDCVPPTHFRLFDLPPELRDMIYEFLFTSLFSSGVLYHLFPVTASYNRKLDPIPKTTLVTTTASLLSASRTLYNEAAASLYNGRTLRLGNLNSLLAFLDAFTTPIEYIREISILAELYDMVVRRLPELGMRLEDAEKLRQVRVEYPYMQIIMEGQAFRRHAGNMVRHYLMLQVFCTAGLDATQWATFGPRVQVEQDFYGNIILGGEMVLGEGQDWLSAELYDALRFTVRPYAY</sequence>
<reference evidence="1" key="1">
    <citation type="journal article" date="2020" name="Stud. Mycol.">
        <title>101 Dothideomycetes genomes: a test case for predicting lifestyles and emergence of pathogens.</title>
        <authorList>
            <person name="Haridas S."/>
            <person name="Albert R."/>
            <person name="Binder M."/>
            <person name="Bloem J."/>
            <person name="Labutti K."/>
            <person name="Salamov A."/>
            <person name="Andreopoulos B."/>
            <person name="Baker S."/>
            <person name="Barry K."/>
            <person name="Bills G."/>
            <person name="Bluhm B."/>
            <person name="Cannon C."/>
            <person name="Castanera R."/>
            <person name="Culley D."/>
            <person name="Daum C."/>
            <person name="Ezra D."/>
            <person name="Gonzalez J."/>
            <person name="Henrissat B."/>
            <person name="Kuo A."/>
            <person name="Liang C."/>
            <person name="Lipzen A."/>
            <person name="Lutzoni F."/>
            <person name="Magnuson J."/>
            <person name="Mondo S."/>
            <person name="Nolan M."/>
            <person name="Ohm R."/>
            <person name="Pangilinan J."/>
            <person name="Park H.-J."/>
            <person name="Ramirez L."/>
            <person name="Alfaro M."/>
            <person name="Sun H."/>
            <person name="Tritt A."/>
            <person name="Yoshinaga Y."/>
            <person name="Zwiers L.-H."/>
            <person name="Turgeon B."/>
            <person name="Goodwin S."/>
            <person name="Spatafora J."/>
            <person name="Crous P."/>
            <person name="Grigoriev I."/>
        </authorList>
    </citation>
    <scope>NUCLEOTIDE SEQUENCE</scope>
    <source>
        <strain evidence="1">CBS 121739</strain>
    </source>
</reference>
<protein>
    <submittedName>
        <fullName evidence="1">Uncharacterized protein</fullName>
    </submittedName>
</protein>
<evidence type="ECO:0000313" key="1">
    <source>
        <dbReference type="EMBL" id="KAF2755235.1"/>
    </source>
</evidence>
<dbReference type="PANTHER" id="PTHR42085">
    <property type="entry name" value="F-BOX DOMAIN-CONTAINING PROTEIN"/>
    <property type="match status" value="1"/>
</dbReference>